<dbReference type="KEGG" id="csur:N24_2143"/>
<keyword evidence="7" id="KW-1015">Disulfide bond</keyword>
<feature type="chain" id="PRO_5039383299" evidence="9">
    <location>
        <begin position="22"/>
        <end position="633"/>
    </location>
</feature>
<accession>A0A160PS15</accession>
<evidence type="ECO:0000256" key="4">
    <source>
        <dbReference type="ARBA" id="ARBA00022729"/>
    </source>
</evidence>
<evidence type="ECO:0000256" key="3">
    <source>
        <dbReference type="ARBA" id="ARBA00022723"/>
    </source>
</evidence>
<keyword evidence="4 9" id="KW-0732">Signal</keyword>
<evidence type="ECO:0000256" key="5">
    <source>
        <dbReference type="ARBA" id="ARBA00022801"/>
    </source>
</evidence>
<dbReference type="InterPro" id="IPR029058">
    <property type="entry name" value="AB_hydrolase_fold"/>
</dbReference>
<feature type="region of interest" description="Disordered" evidence="8">
    <location>
        <begin position="90"/>
        <end position="115"/>
    </location>
</feature>
<dbReference type="GO" id="GO:0046872">
    <property type="term" value="F:metal ion binding"/>
    <property type="evidence" value="ECO:0007669"/>
    <property type="project" value="UniProtKB-KW"/>
</dbReference>
<gene>
    <name evidence="10" type="ORF">N24_2143</name>
</gene>
<keyword evidence="2" id="KW-0719">Serine esterase</keyword>
<evidence type="ECO:0000256" key="1">
    <source>
        <dbReference type="ARBA" id="ARBA00006249"/>
    </source>
</evidence>
<evidence type="ECO:0000256" key="9">
    <source>
        <dbReference type="SAM" id="SignalP"/>
    </source>
</evidence>
<keyword evidence="11" id="KW-1185">Reference proteome</keyword>
<evidence type="ECO:0000256" key="7">
    <source>
        <dbReference type="ARBA" id="ARBA00023157"/>
    </source>
</evidence>
<evidence type="ECO:0000256" key="6">
    <source>
        <dbReference type="ARBA" id="ARBA00022837"/>
    </source>
</evidence>
<evidence type="ECO:0000313" key="11">
    <source>
        <dbReference type="Proteomes" id="UP000218244"/>
    </source>
</evidence>
<comment type="similarity">
    <text evidence="1">Belongs to the tannase family.</text>
</comment>
<evidence type="ECO:0000313" key="10">
    <source>
        <dbReference type="EMBL" id="BAU96405.1"/>
    </source>
</evidence>
<keyword evidence="6" id="KW-0106">Calcium</keyword>
<dbReference type="AlphaFoldDB" id="A0A160PS15"/>
<dbReference type="EMBL" id="AP017369">
    <property type="protein sequence ID" value="BAU96405.1"/>
    <property type="molecule type" value="Genomic_DNA"/>
</dbReference>
<feature type="signal peptide" evidence="9">
    <location>
        <begin position="1"/>
        <end position="21"/>
    </location>
</feature>
<sequence>MYPHKPLRALLRSTMAAAVVAATLLVASCSTSTVESPSPISSSTSPASIDNQKCEKLVGFTIAPEAIGSADMPSGKAIITEAISMSAASAGTTSDGSAVDNPGNSTSIKTPAVPDHCQVTGSIDPLTNEAQPIGFRLSLPLEWNGNAIQLGGGGFNGTFRDTAGYISGQHSTGSTLTPLMRGYATINTDSGHAIANSPSSTSSSPTSQADATFDFALNDEMFQNFATDAYKKAKDASAAVIEEFYSHPAEKWMWFGSSEGGREGMLMAQQFPDDFDGIFAQNPVIGWSGLFTNFINTVQAVEKNDKAGAFDKGDILLVAQKTTETCDELDGIEDGVVSNYLACNDAMTPVLDELRCTDDSQQNCLSDDQMNVLSVVFTETELTPDLPSGMQSYPAFLFGGEMWSLADKIGDDPSLSYGDKDYANYLKYGVGAGKFVFSDDSNVDVVNDLDLNKIPNEVARVSSQMDTLNPDLSEFEANGGKLILHECTSDFAQSPAMGMNYYESVQDTVGSDNIDNFFRFFVSPGLDHGCGGTIDPDSIDENGTTTLGAQTSDGTKNGVPRNADWVTILEDWVLNGEEPGTEIVVTANSPADPFEVLASRPICAYPAYPHYEQGDASKAESYFCRVGKNSIRG</sequence>
<keyword evidence="5" id="KW-0378">Hydrolase</keyword>
<name>A0A160PS15_9CORY</name>
<dbReference type="Pfam" id="PF07519">
    <property type="entry name" value="Tannase"/>
    <property type="match status" value="1"/>
</dbReference>
<evidence type="ECO:0000256" key="2">
    <source>
        <dbReference type="ARBA" id="ARBA00022487"/>
    </source>
</evidence>
<dbReference type="PROSITE" id="PS51257">
    <property type="entry name" value="PROKAR_LIPOPROTEIN"/>
    <property type="match status" value="1"/>
</dbReference>
<dbReference type="Proteomes" id="UP000218244">
    <property type="component" value="Chromosome"/>
</dbReference>
<keyword evidence="3" id="KW-0479">Metal-binding</keyword>
<dbReference type="PANTHER" id="PTHR33938:SF15">
    <property type="entry name" value="FERULOYL ESTERASE B-RELATED"/>
    <property type="match status" value="1"/>
</dbReference>
<organism evidence="10 11">
    <name type="scientific">Corynebacterium suranareeae</name>
    <dbReference type="NCBI Taxonomy" id="2506452"/>
    <lineage>
        <taxon>Bacteria</taxon>
        <taxon>Bacillati</taxon>
        <taxon>Actinomycetota</taxon>
        <taxon>Actinomycetes</taxon>
        <taxon>Mycobacteriales</taxon>
        <taxon>Corynebacteriaceae</taxon>
        <taxon>Corynebacterium</taxon>
    </lineage>
</organism>
<reference evidence="10 11" key="1">
    <citation type="submission" date="2016-02" db="EMBL/GenBank/DDBJ databases">
        <title>Corynebacterium glutamicum N24 whole genome sequencing project.</title>
        <authorList>
            <person name="Matsutani M."/>
            <person name="Nangtapong N."/>
            <person name="Yakushi T."/>
            <person name="Matsushita K."/>
        </authorList>
    </citation>
    <scope>NUCLEOTIDE SEQUENCE [LARGE SCALE GENOMIC DNA]</scope>
    <source>
        <strain evidence="10 11">N24</strain>
    </source>
</reference>
<protein>
    <submittedName>
        <fullName evidence="10">Feruloyl esterase</fullName>
    </submittedName>
</protein>
<dbReference type="PANTHER" id="PTHR33938">
    <property type="entry name" value="FERULOYL ESTERASE B-RELATED"/>
    <property type="match status" value="1"/>
</dbReference>
<proteinExistence type="inferred from homology"/>
<dbReference type="InterPro" id="IPR011118">
    <property type="entry name" value="Tannase/feruloyl_esterase"/>
</dbReference>
<dbReference type="SUPFAM" id="SSF53474">
    <property type="entry name" value="alpha/beta-Hydrolases"/>
    <property type="match status" value="1"/>
</dbReference>
<evidence type="ECO:0000256" key="8">
    <source>
        <dbReference type="SAM" id="MobiDB-lite"/>
    </source>
</evidence>
<dbReference type="GO" id="GO:0052689">
    <property type="term" value="F:carboxylic ester hydrolase activity"/>
    <property type="evidence" value="ECO:0007669"/>
    <property type="project" value="UniProtKB-KW"/>
</dbReference>